<dbReference type="AlphaFoldDB" id="A0A561WUX8"/>
<evidence type="ECO:0000313" key="13">
    <source>
        <dbReference type="EMBL" id="TWG27655.1"/>
    </source>
</evidence>
<keyword evidence="1 13" id="KW-0121">Carboxypeptidase</keyword>
<dbReference type="InterPro" id="IPR036950">
    <property type="entry name" value="PBP_transglycosylase"/>
</dbReference>
<evidence type="ECO:0000256" key="3">
    <source>
        <dbReference type="ARBA" id="ARBA00022676"/>
    </source>
</evidence>
<dbReference type="GO" id="GO:0009002">
    <property type="term" value="F:serine-type D-Ala-D-Ala carboxypeptidase activity"/>
    <property type="evidence" value="ECO:0007669"/>
    <property type="project" value="UniProtKB-EC"/>
</dbReference>
<keyword evidence="14" id="KW-1185">Reference proteome</keyword>
<dbReference type="GO" id="GO:0030288">
    <property type="term" value="C:outer membrane-bounded periplasmic space"/>
    <property type="evidence" value="ECO:0007669"/>
    <property type="project" value="TreeGrafter"/>
</dbReference>
<dbReference type="PANTHER" id="PTHR32282:SF34">
    <property type="entry name" value="PENICILLIN-BINDING PROTEIN 1A"/>
    <property type="match status" value="1"/>
</dbReference>
<evidence type="ECO:0000256" key="9">
    <source>
        <dbReference type="SAM" id="MobiDB-lite"/>
    </source>
</evidence>
<evidence type="ECO:0000313" key="14">
    <source>
        <dbReference type="Proteomes" id="UP000319927"/>
    </source>
</evidence>
<comment type="caution">
    <text evidence="13">The sequence shown here is derived from an EMBL/GenBank/DDBJ whole genome shotgun (WGS) entry which is preliminary data.</text>
</comment>
<dbReference type="GO" id="GO:0008955">
    <property type="term" value="F:peptidoglycan glycosyltransferase activity"/>
    <property type="evidence" value="ECO:0007669"/>
    <property type="project" value="UniProtKB-EC"/>
</dbReference>
<keyword evidence="10" id="KW-1133">Transmembrane helix</keyword>
<keyword evidence="4" id="KW-0808">Transferase</keyword>
<feature type="compositionally biased region" description="Basic and acidic residues" evidence="9">
    <location>
        <begin position="255"/>
        <end position="265"/>
    </location>
</feature>
<feature type="compositionally biased region" description="Low complexity" evidence="9">
    <location>
        <begin position="738"/>
        <end position="752"/>
    </location>
</feature>
<dbReference type="InterPro" id="IPR023346">
    <property type="entry name" value="Lysozyme-like_dom_sf"/>
</dbReference>
<evidence type="ECO:0000256" key="6">
    <source>
        <dbReference type="ARBA" id="ARBA00023268"/>
    </source>
</evidence>
<keyword evidence="5" id="KW-0378">Hydrolase</keyword>
<feature type="region of interest" description="Disordered" evidence="9">
    <location>
        <begin position="455"/>
        <end position="482"/>
    </location>
</feature>
<feature type="compositionally biased region" description="Polar residues" evidence="9">
    <location>
        <begin position="19"/>
        <end position="32"/>
    </location>
</feature>
<sequence length="798" mass="85728">MGRSRFGRPAAGYRVRVSPTGNNDSAGTVSGSTAAPTARKRRRRRLLIVLAVLALLAGTGLSAGAYYVDSVPTPSDLELPESTTVYFADGRTPMAKLGTENRTIVPYPEMNDAAKQAIVATEDRTFWTNEGIDFSGVLRAAWSNVTGGQRQGASTITQQYARVAADLKGVSYSRKLREAVIAWKLDDKYSKEEILGFYLNTVPFGRGSYGIEAAAQAYFGKTVRRDAPAANQLTTAEAMVLCAMVKQPEADPDDPEGHPGYDPRRSPLARQNSIDRWNYIRDGMVKLGYLSADEAANLAYPDTVKPLDPAAGRSNLDRPTGLVVNHVLSELRQTEPFQGKPADYIRNGGFKIVTTIDKRVQDAADAAADLRRDTAPEAVRGQPKNWQAALVAVEPGTGRVLGYHGGSDGSGADYAGWYQDENGEARGFGQHPPGSSFKVYDLATAVQEKISVKQHFDSPETKEFPASGRTKGSPAGPIRNAERAPCQPDCALWEATVASLNVTYFALTEQLGTAKVIDMATKAGVDSMWANEKGNPRPKRIELRGHSGEELARHFSTEVGIGQYGITVQDHANGMATFAAGGKRADAHFVRSVTKGDEKILDEQLVQTDIGLDREAVNQLNWTLSRVKAAKLDNGWDSAGKTGTWQAGTSTTQNVHTWMVGYTGALAAAVWLGTVDGKPLKTSDGSYDVYGSTGPGPIWRQFMEQATAALKLDPDKYRFQEPAFPDDTPSPTAPATPKPTSAQPTATATRPTCDPGTCVTASPTRKPTPTPTGSPKPSPSRSPKPSRSAEPSLTPPPR</sequence>
<feature type="region of interest" description="Disordered" evidence="9">
    <location>
        <begin position="1"/>
        <end position="38"/>
    </location>
</feature>
<comment type="catalytic activity">
    <reaction evidence="7">
        <text>Preferential cleavage: (Ac)2-L-Lys-D-Ala-|-D-Ala. Also transpeptidation of peptidyl-alanyl moieties that are N-acyl substituents of D-alanine.</text>
        <dbReference type="EC" id="3.4.16.4"/>
    </reaction>
</comment>
<feature type="domain" description="Glycosyl transferase family 51" evidence="12">
    <location>
        <begin position="93"/>
        <end position="250"/>
    </location>
</feature>
<organism evidence="13 14">
    <name type="scientific">Micromonospora palomenae</name>
    <dbReference type="NCBI Taxonomy" id="1461247"/>
    <lineage>
        <taxon>Bacteria</taxon>
        <taxon>Bacillati</taxon>
        <taxon>Actinomycetota</taxon>
        <taxon>Actinomycetes</taxon>
        <taxon>Micromonosporales</taxon>
        <taxon>Micromonosporaceae</taxon>
        <taxon>Micromonospora</taxon>
    </lineage>
</organism>
<name>A0A561WUX8_9ACTN</name>
<dbReference type="InterPro" id="IPR050396">
    <property type="entry name" value="Glycosyltr_51/Transpeptidase"/>
</dbReference>
<protein>
    <submittedName>
        <fullName evidence="13">Membrane peptidoglycan carboxypeptidase</fullName>
    </submittedName>
</protein>
<feature type="region of interest" description="Disordered" evidence="9">
    <location>
        <begin position="248"/>
        <end position="268"/>
    </location>
</feature>
<dbReference type="InterPro" id="IPR001460">
    <property type="entry name" value="PCN-bd_Tpept"/>
</dbReference>
<evidence type="ECO:0000256" key="1">
    <source>
        <dbReference type="ARBA" id="ARBA00022645"/>
    </source>
</evidence>
<dbReference type="SUPFAM" id="SSF56601">
    <property type="entry name" value="beta-lactamase/transpeptidase-like"/>
    <property type="match status" value="1"/>
</dbReference>
<evidence type="ECO:0000259" key="11">
    <source>
        <dbReference type="Pfam" id="PF00905"/>
    </source>
</evidence>
<feature type="region of interest" description="Disordered" evidence="9">
    <location>
        <begin position="719"/>
        <end position="798"/>
    </location>
</feature>
<evidence type="ECO:0000256" key="4">
    <source>
        <dbReference type="ARBA" id="ARBA00022679"/>
    </source>
</evidence>
<feature type="compositionally biased region" description="Pro residues" evidence="9">
    <location>
        <begin position="766"/>
        <end position="782"/>
    </location>
</feature>
<dbReference type="PANTHER" id="PTHR32282">
    <property type="entry name" value="BINDING PROTEIN TRANSPEPTIDASE, PUTATIVE-RELATED"/>
    <property type="match status" value="1"/>
</dbReference>
<proteinExistence type="predicted"/>
<dbReference type="Gene3D" id="1.10.3810.10">
    <property type="entry name" value="Biosynthetic peptidoglycan transglycosylase-like"/>
    <property type="match status" value="1"/>
</dbReference>
<keyword evidence="6" id="KW-0511">Multifunctional enzyme</keyword>
<keyword evidence="10" id="KW-0472">Membrane</keyword>
<evidence type="ECO:0000256" key="5">
    <source>
        <dbReference type="ARBA" id="ARBA00022801"/>
    </source>
</evidence>
<keyword evidence="2" id="KW-0645">Protease</keyword>
<keyword evidence="10" id="KW-0812">Transmembrane</keyword>
<evidence type="ECO:0000259" key="12">
    <source>
        <dbReference type="Pfam" id="PF00912"/>
    </source>
</evidence>
<evidence type="ECO:0000256" key="7">
    <source>
        <dbReference type="ARBA" id="ARBA00034000"/>
    </source>
</evidence>
<dbReference type="SUPFAM" id="SSF53955">
    <property type="entry name" value="Lysozyme-like"/>
    <property type="match status" value="1"/>
</dbReference>
<comment type="catalytic activity">
    <reaction evidence="8">
        <text>[GlcNAc-(1-&gt;4)-Mur2Ac(oyl-L-Ala-gamma-D-Glu-L-Lys-D-Ala-D-Ala)](n)-di-trans,octa-cis-undecaprenyl diphosphate + beta-D-GlcNAc-(1-&gt;4)-Mur2Ac(oyl-L-Ala-gamma-D-Glu-L-Lys-D-Ala-D-Ala)-di-trans,octa-cis-undecaprenyl diphosphate = [GlcNAc-(1-&gt;4)-Mur2Ac(oyl-L-Ala-gamma-D-Glu-L-Lys-D-Ala-D-Ala)](n+1)-di-trans,octa-cis-undecaprenyl diphosphate + di-trans,octa-cis-undecaprenyl diphosphate + H(+)</text>
        <dbReference type="Rhea" id="RHEA:23708"/>
        <dbReference type="Rhea" id="RHEA-COMP:9602"/>
        <dbReference type="Rhea" id="RHEA-COMP:9603"/>
        <dbReference type="ChEBI" id="CHEBI:15378"/>
        <dbReference type="ChEBI" id="CHEBI:58405"/>
        <dbReference type="ChEBI" id="CHEBI:60033"/>
        <dbReference type="ChEBI" id="CHEBI:78435"/>
        <dbReference type="EC" id="2.4.99.28"/>
    </reaction>
</comment>
<evidence type="ECO:0000256" key="2">
    <source>
        <dbReference type="ARBA" id="ARBA00022670"/>
    </source>
</evidence>
<dbReference type="EMBL" id="VIXA01000001">
    <property type="protein sequence ID" value="TWG27655.1"/>
    <property type="molecule type" value="Genomic_DNA"/>
</dbReference>
<dbReference type="GO" id="GO:0008658">
    <property type="term" value="F:penicillin binding"/>
    <property type="evidence" value="ECO:0007669"/>
    <property type="project" value="InterPro"/>
</dbReference>
<dbReference type="GO" id="GO:0006508">
    <property type="term" value="P:proteolysis"/>
    <property type="evidence" value="ECO:0007669"/>
    <property type="project" value="UniProtKB-KW"/>
</dbReference>
<feature type="domain" description="Penicillin-binding protein transpeptidase" evidence="11">
    <location>
        <begin position="389"/>
        <end position="674"/>
    </location>
</feature>
<dbReference type="Proteomes" id="UP000319927">
    <property type="component" value="Unassembled WGS sequence"/>
</dbReference>
<reference evidence="13 14" key="1">
    <citation type="submission" date="2019-06" db="EMBL/GenBank/DDBJ databases">
        <title>Sequencing the genomes of 1000 actinobacteria strains.</title>
        <authorList>
            <person name="Klenk H.-P."/>
        </authorList>
    </citation>
    <scope>NUCLEOTIDE SEQUENCE [LARGE SCALE GENOMIC DNA]</scope>
    <source>
        <strain evidence="13 14">DSM 102131</strain>
    </source>
</reference>
<feature type="transmembrane region" description="Helical" evidence="10">
    <location>
        <begin position="46"/>
        <end position="68"/>
    </location>
</feature>
<evidence type="ECO:0000256" key="10">
    <source>
        <dbReference type="SAM" id="Phobius"/>
    </source>
</evidence>
<evidence type="ECO:0000256" key="8">
    <source>
        <dbReference type="ARBA" id="ARBA00049902"/>
    </source>
</evidence>
<dbReference type="Gene3D" id="3.40.710.10">
    <property type="entry name" value="DD-peptidase/beta-lactamase superfamily"/>
    <property type="match status" value="1"/>
</dbReference>
<keyword evidence="3" id="KW-0328">Glycosyltransferase</keyword>
<gene>
    <name evidence="13" type="ORF">FHX75_11803</name>
</gene>
<accession>A0A561WUX8</accession>
<dbReference type="Pfam" id="PF00912">
    <property type="entry name" value="Transgly"/>
    <property type="match status" value="1"/>
</dbReference>
<dbReference type="InterPro" id="IPR001264">
    <property type="entry name" value="Glyco_trans_51"/>
</dbReference>
<dbReference type="InterPro" id="IPR012338">
    <property type="entry name" value="Beta-lactam/transpept-like"/>
</dbReference>
<dbReference type="GO" id="GO:0009252">
    <property type="term" value="P:peptidoglycan biosynthetic process"/>
    <property type="evidence" value="ECO:0007669"/>
    <property type="project" value="TreeGrafter"/>
</dbReference>
<dbReference type="Pfam" id="PF00905">
    <property type="entry name" value="Transpeptidase"/>
    <property type="match status" value="1"/>
</dbReference>